<comment type="caution">
    <text evidence="1">The sequence shown here is derived from an EMBL/GenBank/DDBJ whole genome shotgun (WGS) entry which is preliminary data.</text>
</comment>
<protein>
    <submittedName>
        <fullName evidence="1">Uncharacterized protein</fullName>
    </submittedName>
</protein>
<reference evidence="2" key="1">
    <citation type="submission" date="2017-02" db="EMBL/GenBank/DDBJ databases">
        <authorList>
            <person name="Tafer H."/>
            <person name="Lopandic K."/>
        </authorList>
    </citation>
    <scope>NUCLEOTIDE SEQUENCE [LARGE SCALE GENOMIC DNA]</scope>
    <source>
        <strain evidence="2">CBS 366.77</strain>
    </source>
</reference>
<gene>
    <name evidence="1" type="ORF">PHISCL_04545</name>
</gene>
<accession>A0A3A2ZIX2</accession>
<name>A0A3A2ZIX2_9EURO</name>
<keyword evidence="2" id="KW-1185">Reference proteome</keyword>
<dbReference type="AlphaFoldDB" id="A0A3A2ZIX2"/>
<evidence type="ECO:0000313" key="1">
    <source>
        <dbReference type="EMBL" id="RJE23098.1"/>
    </source>
</evidence>
<dbReference type="EMBL" id="MVGC01000135">
    <property type="protein sequence ID" value="RJE23098.1"/>
    <property type="molecule type" value="Genomic_DNA"/>
</dbReference>
<dbReference type="Proteomes" id="UP000266188">
    <property type="component" value="Unassembled WGS sequence"/>
</dbReference>
<sequence>MPDYVRDTTQIPKKQATNLITQRAIIHFDSLDAYQQNPNLEQVLYSDSERKCDKYLRRKGSHGSHALDFD</sequence>
<organism evidence="1 2">
    <name type="scientific">Aspergillus sclerotialis</name>
    <dbReference type="NCBI Taxonomy" id="2070753"/>
    <lineage>
        <taxon>Eukaryota</taxon>
        <taxon>Fungi</taxon>
        <taxon>Dikarya</taxon>
        <taxon>Ascomycota</taxon>
        <taxon>Pezizomycotina</taxon>
        <taxon>Eurotiomycetes</taxon>
        <taxon>Eurotiomycetidae</taxon>
        <taxon>Eurotiales</taxon>
        <taxon>Aspergillaceae</taxon>
        <taxon>Aspergillus</taxon>
        <taxon>Aspergillus subgen. Polypaecilum</taxon>
    </lineage>
</organism>
<evidence type="ECO:0000313" key="2">
    <source>
        <dbReference type="Proteomes" id="UP000266188"/>
    </source>
</evidence>
<proteinExistence type="predicted"/>